<comment type="similarity">
    <text evidence="1">Belongs to the amidase family.</text>
</comment>
<evidence type="ECO:0000259" key="2">
    <source>
        <dbReference type="Pfam" id="PF01425"/>
    </source>
</evidence>
<reference evidence="4" key="1">
    <citation type="journal article" date="2019" name="Int. J. Syst. Evol. Microbiol.">
        <title>The Global Catalogue of Microorganisms (GCM) 10K type strain sequencing project: providing services to taxonomists for standard genome sequencing and annotation.</title>
        <authorList>
            <consortium name="The Broad Institute Genomics Platform"/>
            <consortium name="The Broad Institute Genome Sequencing Center for Infectious Disease"/>
            <person name="Wu L."/>
            <person name="Ma J."/>
        </authorList>
    </citation>
    <scope>NUCLEOTIDE SEQUENCE [LARGE SCALE GENOMIC DNA]</scope>
    <source>
        <strain evidence="4">JCM 17809</strain>
    </source>
</reference>
<dbReference type="Proteomes" id="UP001500945">
    <property type="component" value="Unassembled WGS sequence"/>
</dbReference>
<evidence type="ECO:0000313" key="4">
    <source>
        <dbReference type="Proteomes" id="UP001500945"/>
    </source>
</evidence>
<protein>
    <submittedName>
        <fullName evidence="3">Amidase</fullName>
    </submittedName>
</protein>
<proteinExistence type="inferred from homology"/>
<dbReference type="PANTHER" id="PTHR11895:SF7">
    <property type="entry name" value="GLUTAMYL-TRNA(GLN) AMIDOTRANSFERASE SUBUNIT A, MITOCHONDRIAL"/>
    <property type="match status" value="1"/>
</dbReference>
<dbReference type="InterPro" id="IPR023631">
    <property type="entry name" value="Amidase_dom"/>
</dbReference>
<dbReference type="Pfam" id="PF01425">
    <property type="entry name" value="Amidase"/>
    <property type="match status" value="1"/>
</dbReference>
<evidence type="ECO:0000256" key="1">
    <source>
        <dbReference type="ARBA" id="ARBA00009199"/>
    </source>
</evidence>
<name>A0ABP8JWN8_9MICO</name>
<dbReference type="EMBL" id="BAABGM010000001">
    <property type="protein sequence ID" value="GAA4397186.1"/>
    <property type="molecule type" value="Genomic_DNA"/>
</dbReference>
<dbReference type="PROSITE" id="PS00571">
    <property type="entry name" value="AMIDASES"/>
    <property type="match status" value="1"/>
</dbReference>
<dbReference type="SUPFAM" id="SSF75304">
    <property type="entry name" value="Amidase signature (AS) enzymes"/>
    <property type="match status" value="1"/>
</dbReference>
<dbReference type="InterPro" id="IPR036928">
    <property type="entry name" value="AS_sf"/>
</dbReference>
<dbReference type="InterPro" id="IPR000120">
    <property type="entry name" value="Amidase"/>
</dbReference>
<keyword evidence="4" id="KW-1185">Reference proteome</keyword>
<dbReference type="RefSeq" id="WP_345201293.1">
    <property type="nucleotide sequence ID" value="NZ_BAABGM010000001.1"/>
</dbReference>
<feature type="domain" description="Amidase" evidence="2">
    <location>
        <begin position="33"/>
        <end position="474"/>
    </location>
</feature>
<dbReference type="PANTHER" id="PTHR11895">
    <property type="entry name" value="TRANSAMIDASE"/>
    <property type="match status" value="1"/>
</dbReference>
<sequence length="520" mass="54084">MDVEQYLTLDATGLAALVASGEVSPGELLAVARERRDAVDHALNAVVVPLTRPADDRAADPALSGPFTGVPFLLKDLAQEYAGYPTSSGSRALAHDVAAEHALVTQRFLRAGLVVFGKTNVPEFGAKGVTEPVLFGPARNPWNLAHTPGGSSGGAGAAVAAGIVPAAGANDGGGSIRVPAACNGLVGLKASRGLTPYGPQTGELMMGMVTQGVVTRTVRDSAALLDAIIGPHPDAAYEAVRPPVPFAELIQRPVPAVRVGYSWASAINAHPHPEAVAAVEQAAALLADLGHHVEEVAPPHDDEALARDFLTIWFAQLYAQVSDARRRLRSPSSSFEADTLAAAELGRAAGVRPLLAAVTNVNAHTRALASFHETYDILLTPTLAQPPLLVGALTPSTALQRASRAVARARAGRLLAASGLLDEIISENLSWVPYTQLANLTGRPAISVPLHWTATGLPLGVQLVGRLGADGVLLQLAAQLEEAHPWFHRYSHLDPALTTREYRAPLTGSGRPAPTPGSTG</sequence>
<organism evidence="3 4">
    <name type="scientific">Fodinibacter luteus</name>
    <dbReference type="NCBI Taxonomy" id="552064"/>
    <lineage>
        <taxon>Bacteria</taxon>
        <taxon>Bacillati</taxon>
        <taxon>Actinomycetota</taxon>
        <taxon>Actinomycetes</taxon>
        <taxon>Micrococcales</taxon>
        <taxon>Intrasporangiaceae</taxon>
        <taxon>Fodinibacter (ex Wang et al. 2009)</taxon>
    </lineage>
</organism>
<gene>
    <name evidence="3" type="ORF">GCM10023168_01900</name>
</gene>
<comment type="caution">
    <text evidence="3">The sequence shown here is derived from an EMBL/GenBank/DDBJ whole genome shotgun (WGS) entry which is preliminary data.</text>
</comment>
<evidence type="ECO:0000313" key="3">
    <source>
        <dbReference type="EMBL" id="GAA4397186.1"/>
    </source>
</evidence>
<dbReference type="Gene3D" id="3.90.1300.10">
    <property type="entry name" value="Amidase signature (AS) domain"/>
    <property type="match status" value="1"/>
</dbReference>
<dbReference type="InterPro" id="IPR020556">
    <property type="entry name" value="Amidase_CS"/>
</dbReference>
<accession>A0ABP8JWN8</accession>